<reference evidence="1" key="1">
    <citation type="submission" date="2018-02" db="EMBL/GenBank/DDBJ databases">
        <title>Rhizophora mucronata_Transcriptome.</title>
        <authorList>
            <person name="Meera S.P."/>
            <person name="Sreeshan A."/>
            <person name="Augustine A."/>
        </authorList>
    </citation>
    <scope>NUCLEOTIDE SEQUENCE</scope>
    <source>
        <tissue evidence="1">Leaf</tissue>
    </source>
</reference>
<protein>
    <submittedName>
        <fullName evidence="1">Uncharacterized protein</fullName>
    </submittedName>
</protein>
<organism evidence="1">
    <name type="scientific">Rhizophora mucronata</name>
    <name type="common">Asiatic mangrove</name>
    <dbReference type="NCBI Taxonomy" id="61149"/>
    <lineage>
        <taxon>Eukaryota</taxon>
        <taxon>Viridiplantae</taxon>
        <taxon>Streptophyta</taxon>
        <taxon>Embryophyta</taxon>
        <taxon>Tracheophyta</taxon>
        <taxon>Spermatophyta</taxon>
        <taxon>Magnoliopsida</taxon>
        <taxon>eudicotyledons</taxon>
        <taxon>Gunneridae</taxon>
        <taxon>Pentapetalae</taxon>
        <taxon>rosids</taxon>
        <taxon>fabids</taxon>
        <taxon>Malpighiales</taxon>
        <taxon>Rhizophoraceae</taxon>
        <taxon>Rhizophora</taxon>
    </lineage>
</organism>
<dbReference type="EMBL" id="GGEC01010720">
    <property type="protein sequence ID" value="MBW91203.1"/>
    <property type="molecule type" value="Transcribed_RNA"/>
</dbReference>
<sequence>MEFMANPFLPRKKGSLDKFL</sequence>
<proteinExistence type="predicted"/>
<evidence type="ECO:0000313" key="1">
    <source>
        <dbReference type="EMBL" id="MBW91203.1"/>
    </source>
</evidence>
<dbReference type="AlphaFoldDB" id="A0A2P2JCN6"/>
<name>A0A2P2JCN6_RHIMU</name>
<accession>A0A2P2JCN6</accession>